<gene>
    <name evidence="6" type="ORF">DM484_18215</name>
</gene>
<dbReference type="PANTHER" id="PTHR24422">
    <property type="entry name" value="CHEMOTAXIS PROTEIN METHYLTRANSFERASE"/>
    <property type="match status" value="1"/>
</dbReference>
<dbReference type="InterPro" id="IPR019734">
    <property type="entry name" value="TPR_rpt"/>
</dbReference>
<dbReference type="SMART" id="SM00138">
    <property type="entry name" value="MeTrc"/>
    <property type="match status" value="1"/>
</dbReference>
<dbReference type="SMART" id="SM00028">
    <property type="entry name" value="TPR"/>
    <property type="match status" value="2"/>
</dbReference>
<protein>
    <recommendedName>
        <fullName evidence="5">CheR-type methyltransferase domain-containing protein</fullName>
    </recommendedName>
</protein>
<dbReference type="PANTHER" id="PTHR24422:SF19">
    <property type="entry name" value="CHEMOTAXIS PROTEIN METHYLTRANSFERASE"/>
    <property type="match status" value="1"/>
</dbReference>
<name>A0A2W4QUE7_9GAMM</name>
<dbReference type="PROSITE" id="PS50005">
    <property type="entry name" value="TPR"/>
    <property type="match status" value="1"/>
</dbReference>
<dbReference type="SUPFAM" id="SSF53335">
    <property type="entry name" value="S-adenosyl-L-methionine-dependent methyltransferases"/>
    <property type="match status" value="1"/>
</dbReference>
<dbReference type="Gene3D" id="3.40.50.150">
    <property type="entry name" value="Vaccinia Virus protein VP39"/>
    <property type="match status" value="1"/>
</dbReference>
<dbReference type="PROSITE" id="PS50123">
    <property type="entry name" value="CHER"/>
    <property type="match status" value="1"/>
</dbReference>
<dbReference type="GO" id="GO:0008757">
    <property type="term" value="F:S-adenosylmethionine-dependent methyltransferase activity"/>
    <property type="evidence" value="ECO:0007669"/>
    <property type="project" value="InterPro"/>
</dbReference>
<dbReference type="AlphaFoldDB" id="A0A2W4QUE7"/>
<dbReference type="EMBL" id="QJPH01000380">
    <property type="protein sequence ID" value="PZN75661.1"/>
    <property type="molecule type" value="Genomic_DNA"/>
</dbReference>
<keyword evidence="2" id="KW-0808">Transferase</keyword>
<dbReference type="InterPro" id="IPR011990">
    <property type="entry name" value="TPR-like_helical_dom_sf"/>
</dbReference>
<feature type="repeat" description="TPR" evidence="4">
    <location>
        <begin position="372"/>
        <end position="405"/>
    </location>
</feature>
<dbReference type="Proteomes" id="UP000249396">
    <property type="component" value="Unassembled WGS sequence"/>
</dbReference>
<evidence type="ECO:0000256" key="4">
    <source>
        <dbReference type="PROSITE-ProRule" id="PRU00339"/>
    </source>
</evidence>
<dbReference type="GO" id="GO:0032259">
    <property type="term" value="P:methylation"/>
    <property type="evidence" value="ECO:0007669"/>
    <property type="project" value="UniProtKB-KW"/>
</dbReference>
<evidence type="ECO:0000256" key="1">
    <source>
        <dbReference type="ARBA" id="ARBA00022603"/>
    </source>
</evidence>
<dbReference type="InterPro" id="IPR000780">
    <property type="entry name" value="CheR_MeTrfase"/>
</dbReference>
<dbReference type="Pfam" id="PF01739">
    <property type="entry name" value="CheR"/>
    <property type="match status" value="1"/>
</dbReference>
<dbReference type="PRINTS" id="PR00996">
    <property type="entry name" value="CHERMTFRASE"/>
</dbReference>
<organism evidence="6 7">
    <name type="scientific">Candidatus Methylumidiphilus alinenensis</name>
    <dbReference type="NCBI Taxonomy" id="2202197"/>
    <lineage>
        <taxon>Bacteria</taxon>
        <taxon>Pseudomonadati</taxon>
        <taxon>Pseudomonadota</taxon>
        <taxon>Gammaproteobacteria</taxon>
        <taxon>Methylococcales</taxon>
        <taxon>Candidatus Methylumidiphilus</taxon>
    </lineage>
</organism>
<sequence length="442" mass="49509">MRILQQIHDLIKVSVGIDLATVGGSPLARGVKERMAKCGLADEASYIDLIGKSPEELDELVELIVVPETWFFRDEKPFALLQKYVSEEWKPSCPDIPIKILSLPCSSGEEPYTIAMALLDIGLSPEQMRIEAFDISRQALEKAQMGIYHRNSFRSRDMGFRERYFHLTDEGYVLGEKVRRCVAFSRGNMMMPGFAVGKGPYDAVFFRNLMIYLAPKQQDESMAVIDKLLSPSGVLFVGHAESLQALNRGYSPVRYPFCFAYRKSNQCVGQNFPTSMGIRQQRQDDKRTIGTAARAIENGGSKAIRNTLAPWERAEVNVVDKAVHTGRDCRYPEHREVSVDSLALAFEMADKGRTEDARKLCEASLSTSPPKADAYYLLGLLQKSQGFAAEAEICLRKAVYLQPDHVQALAHLALAAEERGDMKAAELFRLRARQADGKQTRN</sequence>
<accession>A0A2W4QUE7</accession>
<proteinExistence type="predicted"/>
<keyword evidence="3" id="KW-0949">S-adenosyl-L-methionine</keyword>
<dbReference type="Pfam" id="PF13181">
    <property type="entry name" value="TPR_8"/>
    <property type="match status" value="1"/>
</dbReference>
<dbReference type="SUPFAM" id="SSF48452">
    <property type="entry name" value="TPR-like"/>
    <property type="match status" value="1"/>
</dbReference>
<keyword evidence="1" id="KW-0489">Methyltransferase</keyword>
<evidence type="ECO:0000256" key="3">
    <source>
        <dbReference type="ARBA" id="ARBA00022691"/>
    </source>
</evidence>
<keyword evidence="4" id="KW-0802">TPR repeat</keyword>
<dbReference type="InterPro" id="IPR050903">
    <property type="entry name" value="Bact_Chemotaxis_MeTrfase"/>
</dbReference>
<evidence type="ECO:0000313" key="7">
    <source>
        <dbReference type="Proteomes" id="UP000249396"/>
    </source>
</evidence>
<dbReference type="Gene3D" id="1.25.40.10">
    <property type="entry name" value="Tetratricopeptide repeat domain"/>
    <property type="match status" value="1"/>
</dbReference>
<evidence type="ECO:0000313" key="6">
    <source>
        <dbReference type="EMBL" id="PZN75661.1"/>
    </source>
</evidence>
<feature type="domain" description="CheR-type methyltransferase" evidence="5">
    <location>
        <begin position="1"/>
        <end position="266"/>
    </location>
</feature>
<dbReference type="InterPro" id="IPR029063">
    <property type="entry name" value="SAM-dependent_MTases_sf"/>
</dbReference>
<reference evidence="6 7" key="1">
    <citation type="journal article" date="2018" name="Aquat. Microb. Ecol.">
        <title>Gammaproteobacterial methanotrophs dominate.</title>
        <authorList>
            <person name="Rissanen A.J."/>
            <person name="Saarenheimo J."/>
            <person name="Tiirola M."/>
            <person name="Peura S."/>
            <person name="Aalto S.L."/>
            <person name="Karvinen A."/>
            <person name="Nykanen H."/>
        </authorList>
    </citation>
    <scope>NUCLEOTIDE SEQUENCE [LARGE SCALE GENOMIC DNA]</scope>
    <source>
        <strain evidence="6">AMbin10</strain>
    </source>
</reference>
<comment type="caution">
    <text evidence="6">The sequence shown here is derived from an EMBL/GenBank/DDBJ whole genome shotgun (WGS) entry which is preliminary data.</text>
</comment>
<dbReference type="InterPro" id="IPR022642">
    <property type="entry name" value="CheR_C"/>
</dbReference>
<evidence type="ECO:0000259" key="5">
    <source>
        <dbReference type="PROSITE" id="PS50123"/>
    </source>
</evidence>
<evidence type="ECO:0000256" key="2">
    <source>
        <dbReference type="ARBA" id="ARBA00022679"/>
    </source>
</evidence>